<dbReference type="Proteomes" id="UP000198415">
    <property type="component" value="Unassembled WGS sequence"/>
</dbReference>
<sequence>MRLPRCAACGRLMSLTGFVTENGELICHRHAHEQPSACCGLPADLTLGTDRPLCPRCATTAVRTQQDVKRVLPPIAARIRALSIRTTKPVRVRLVPLAEAQGLLSGHGEVQGVTVAAGTEVIDLMVVRDLPLMRFGAVVSHEVMHAYLAQQGFGMLPQRVEEGLCELLAHAWLKDQPGAPAEWERRRIANRPDPVYGDGFRAARDAAIRMGGVRRMLEHVRRHGEFPGPQ</sequence>
<proteinExistence type="predicted"/>
<gene>
    <name evidence="2" type="ORF">SAMN06264365_101873</name>
</gene>
<dbReference type="InterPro" id="IPR045218">
    <property type="entry name" value="DA1-like"/>
</dbReference>
<evidence type="ECO:0000259" key="1">
    <source>
        <dbReference type="Pfam" id="PF12315"/>
    </source>
</evidence>
<dbReference type="Pfam" id="PF12315">
    <property type="entry name" value="DA1-like"/>
    <property type="match status" value="1"/>
</dbReference>
<dbReference type="PANTHER" id="PTHR24209">
    <property type="entry name" value="PROTEIN DA1-RELATED 2"/>
    <property type="match status" value="1"/>
</dbReference>
<evidence type="ECO:0000313" key="2">
    <source>
        <dbReference type="EMBL" id="SNR30777.1"/>
    </source>
</evidence>
<dbReference type="InterPro" id="IPR022087">
    <property type="entry name" value="DA1-like_dom"/>
</dbReference>
<evidence type="ECO:0000313" key="3">
    <source>
        <dbReference type="Proteomes" id="UP000198415"/>
    </source>
</evidence>
<dbReference type="PANTHER" id="PTHR24209:SF7">
    <property type="entry name" value="PROTEIN DA1-RELATED 2"/>
    <property type="match status" value="1"/>
</dbReference>
<name>A0A238V9Q0_9ACTN</name>
<feature type="domain" description="Protein DA1-like" evidence="1">
    <location>
        <begin position="113"/>
        <end position="177"/>
    </location>
</feature>
<organism evidence="2 3">
    <name type="scientific">Actinoplanes regularis</name>
    <dbReference type="NCBI Taxonomy" id="52697"/>
    <lineage>
        <taxon>Bacteria</taxon>
        <taxon>Bacillati</taxon>
        <taxon>Actinomycetota</taxon>
        <taxon>Actinomycetes</taxon>
        <taxon>Micromonosporales</taxon>
        <taxon>Micromonosporaceae</taxon>
        <taxon>Actinoplanes</taxon>
    </lineage>
</organism>
<accession>A0A238V9Q0</accession>
<keyword evidence="3" id="KW-1185">Reference proteome</keyword>
<reference evidence="2 3" key="1">
    <citation type="submission" date="2017-06" db="EMBL/GenBank/DDBJ databases">
        <authorList>
            <person name="Kim H.J."/>
            <person name="Triplett B.A."/>
        </authorList>
    </citation>
    <scope>NUCLEOTIDE SEQUENCE [LARGE SCALE GENOMIC DNA]</scope>
    <source>
        <strain evidence="2 3">DSM 43151</strain>
    </source>
</reference>
<dbReference type="AlphaFoldDB" id="A0A238V9Q0"/>
<protein>
    <recommendedName>
        <fullName evidence="1">Protein DA1-like domain-containing protein</fullName>
    </recommendedName>
</protein>
<dbReference type="EMBL" id="FZNR01000001">
    <property type="protein sequence ID" value="SNR30777.1"/>
    <property type="molecule type" value="Genomic_DNA"/>
</dbReference>